<dbReference type="EMBL" id="JAYWIO010000008">
    <property type="protein sequence ID" value="KAK7245093.1"/>
    <property type="molecule type" value="Genomic_DNA"/>
</dbReference>
<proteinExistence type="predicted"/>
<reference evidence="1 2" key="1">
    <citation type="submission" date="2024-01" db="EMBL/GenBank/DDBJ databases">
        <title>The genomes of 5 underutilized Papilionoideae crops provide insights into root nodulation and disease resistanc.</title>
        <authorList>
            <person name="Yuan L."/>
        </authorList>
    </citation>
    <scope>NUCLEOTIDE SEQUENCE [LARGE SCALE GENOMIC DNA]</scope>
    <source>
        <strain evidence="1">ZHUSHIDOU_FW_LH</strain>
        <tissue evidence="1">Leaf</tissue>
    </source>
</reference>
<comment type="caution">
    <text evidence="1">The sequence shown here is derived from an EMBL/GenBank/DDBJ whole genome shotgun (WGS) entry which is preliminary data.</text>
</comment>
<keyword evidence="2" id="KW-1185">Reference proteome</keyword>
<dbReference type="AlphaFoldDB" id="A0AAN9E561"/>
<evidence type="ECO:0000313" key="2">
    <source>
        <dbReference type="Proteomes" id="UP001372338"/>
    </source>
</evidence>
<accession>A0AAN9E561</accession>
<name>A0AAN9E561_CROPI</name>
<evidence type="ECO:0000313" key="1">
    <source>
        <dbReference type="EMBL" id="KAK7245093.1"/>
    </source>
</evidence>
<dbReference type="Proteomes" id="UP001372338">
    <property type="component" value="Unassembled WGS sequence"/>
</dbReference>
<gene>
    <name evidence="1" type="ORF">RIF29_39927</name>
</gene>
<protein>
    <submittedName>
        <fullName evidence="1">Uncharacterized protein</fullName>
    </submittedName>
</protein>
<organism evidence="1 2">
    <name type="scientific">Crotalaria pallida</name>
    <name type="common">Smooth rattlebox</name>
    <name type="synonym">Crotalaria striata</name>
    <dbReference type="NCBI Taxonomy" id="3830"/>
    <lineage>
        <taxon>Eukaryota</taxon>
        <taxon>Viridiplantae</taxon>
        <taxon>Streptophyta</taxon>
        <taxon>Embryophyta</taxon>
        <taxon>Tracheophyta</taxon>
        <taxon>Spermatophyta</taxon>
        <taxon>Magnoliopsida</taxon>
        <taxon>eudicotyledons</taxon>
        <taxon>Gunneridae</taxon>
        <taxon>Pentapetalae</taxon>
        <taxon>rosids</taxon>
        <taxon>fabids</taxon>
        <taxon>Fabales</taxon>
        <taxon>Fabaceae</taxon>
        <taxon>Papilionoideae</taxon>
        <taxon>50 kb inversion clade</taxon>
        <taxon>genistoids sensu lato</taxon>
        <taxon>core genistoids</taxon>
        <taxon>Crotalarieae</taxon>
        <taxon>Crotalaria</taxon>
    </lineage>
</organism>
<sequence>MASSKPQRTPQEVEDIIIRKIFLVSINDSNSAASNDSRIVYMELTAAEILSKGKDLVLSRFDGTGFNRSYLRRFSRRWRIHLSLPRRLLQPHARGIEENR</sequence>